<evidence type="ECO:0000256" key="1">
    <source>
        <dbReference type="ARBA" id="ARBA00004651"/>
    </source>
</evidence>
<dbReference type="GeneID" id="113069563"/>
<keyword evidence="5 14" id="KW-0812">Transmembrane</keyword>
<organism evidence="15 16">
    <name type="scientific">Carassius auratus</name>
    <name type="common">Goldfish</name>
    <dbReference type="NCBI Taxonomy" id="7957"/>
    <lineage>
        <taxon>Eukaryota</taxon>
        <taxon>Metazoa</taxon>
        <taxon>Chordata</taxon>
        <taxon>Craniata</taxon>
        <taxon>Vertebrata</taxon>
        <taxon>Euteleostomi</taxon>
        <taxon>Actinopterygii</taxon>
        <taxon>Neopterygii</taxon>
        <taxon>Teleostei</taxon>
        <taxon>Ostariophysi</taxon>
        <taxon>Cypriniformes</taxon>
        <taxon>Cyprinidae</taxon>
        <taxon>Cyprininae</taxon>
        <taxon>Carassius</taxon>
    </lineage>
</organism>
<dbReference type="Gene3D" id="1.10.287.940">
    <property type="entry name" value="atp-gated p2x4 ion channel"/>
    <property type="match status" value="1"/>
</dbReference>
<dbReference type="KEGG" id="caua:113069563"/>
<keyword evidence="14" id="KW-0675">Receptor</keyword>
<evidence type="ECO:0000313" key="16">
    <source>
        <dbReference type="RefSeq" id="XP_026098500.1"/>
    </source>
</evidence>
<comment type="function">
    <text evidence="14">Receptor for ATP that acts as a ligand-gated ion channel.</text>
</comment>
<keyword evidence="6 14" id="KW-1133">Transmembrane helix</keyword>
<dbReference type="OrthoDB" id="494673at2759"/>
<dbReference type="Gene3D" id="2.60.490.10">
    <property type="entry name" value="atp-gated p2x4 ion channel domain"/>
    <property type="match status" value="1"/>
</dbReference>
<dbReference type="InterPro" id="IPR027309">
    <property type="entry name" value="P2X_extracellular_dom_sf"/>
</dbReference>
<evidence type="ECO:0000313" key="15">
    <source>
        <dbReference type="Proteomes" id="UP000515129"/>
    </source>
</evidence>
<accession>A0A6P6MP92</accession>
<dbReference type="GO" id="GO:0033198">
    <property type="term" value="P:response to ATP"/>
    <property type="evidence" value="ECO:0007669"/>
    <property type="project" value="InterPro"/>
</dbReference>
<dbReference type="GO" id="GO:0005886">
    <property type="term" value="C:plasma membrane"/>
    <property type="evidence" value="ECO:0007669"/>
    <property type="project" value="UniProtKB-SubCell"/>
</dbReference>
<dbReference type="GO" id="GO:0001614">
    <property type="term" value="F:purinergic nucleotide receptor activity"/>
    <property type="evidence" value="ECO:0007669"/>
    <property type="project" value="InterPro"/>
</dbReference>
<evidence type="ECO:0000256" key="5">
    <source>
        <dbReference type="ARBA" id="ARBA00022692"/>
    </source>
</evidence>
<dbReference type="GO" id="GO:0005524">
    <property type="term" value="F:ATP binding"/>
    <property type="evidence" value="ECO:0007669"/>
    <property type="project" value="InterPro"/>
</dbReference>
<dbReference type="InterPro" id="IPR001429">
    <property type="entry name" value="P2X_purnocptor"/>
</dbReference>
<reference evidence="16" key="1">
    <citation type="submission" date="2025-08" db="UniProtKB">
        <authorList>
            <consortium name="RefSeq"/>
        </authorList>
    </citation>
    <scope>IDENTIFICATION</scope>
    <source>
        <strain evidence="16">Wakin</strain>
        <tissue evidence="16">Muscle</tissue>
    </source>
</reference>
<dbReference type="FunFam" id="2.60.490.10:FF:000001">
    <property type="entry name" value="P2X purinoceptor"/>
    <property type="match status" value="1"/>
</dbReference>
<evidence type="ECO:0000256" key="8">
    <source>
        <dbReference type="ARBA" id="ARBA00023136"/>
    </source>
</evidence>
<keyword evidence="8 14" id="KW-0472">Membrane</keyword>
<dbReference type="InterPro" id="IPR003046">
    <property type="entry name" value="P2X3_purnocptor"/>
</dbReference>
<dbReference type="PRINTS" id="PR01310">
    <property type="entry name" value="P2X3RECEPTOR"/>
</dbReference>
<dbReference type="AlphaFoldDB" id="A0A6P6MP92"/>
<comment type="caution">
    <text evidence="14">Lacks conserved residue(s) required for the propagation of feature annotation.</text>
</comment>
<keyword evidence="9" id="KW-1015">Disulfide bond</keyword>
<dbReference type="PROSITE" id="PS01212">
    <property type="entry name" value="P2X_RECEPTOR"/>
    <property type="match status" value="1"/>
</dbReference>
<keyword evidence="4" id="KW-1003">Cell membrane</keyword>
<comment type="similarity">
    <text evidence="2 14">Belongs to the P2X receptor family.</text>
</comment>
<dbReference type="GO" id="GO:0004931">
    <property type="term" value="F:extracellularly ATP-gated monoatomic cation channel activity"/>
    <property type="evidence" value="ECO:0007669"/>
    <property type="project" value="InterPro"/>
</dbReference>
<dbReference type="NCBIfam" id="TIGR00863">
    <property type="entry name" value="P2X"/>
    <property type="match status" value="1"/>
</dbReference>
<evidence type="ECO:0000256" key="2">
    <source>
        <dbReference type="ARBA" id="ARBA00009848"/>
    </source>
</evidence>
<keyword evidence="3 14" id="KW-0813">Transport</keyword>
<evidence type="ECO:0000256" key="6">
    <source>
        <dbReference type="ARBA" id="ARBA00022989"/>
    </source>
</evidence>
<gene>
    <name evidence="16" type="primary">LOC113069563</name>
</gene>
<keyword evidence="7 14" id="KW-0406">Ion transport</keyword>
<dbReference type="InterPro" id="IPR053792">
    <property type="entry name" value="P2X_RECEPTOR_CS"/>
</dbReference>
<keyword evidence="10" id="KW-0325">Glycoprotein</keyword>
<dbReference type="Proteomes" id="UP000515129">
    <property type="component" value="Unplaced"/>
</dbReference>
<dbReference type="PANTHER" id="PTHR10125">
    <property type="entry name" value="P2X PURINOCEPTOR"/>
    <property type="match status" value="1"/>
</dbReference>
<evidence type="ECO:0000256" key="4">
    <source>
        <dbReference type="ARBA" id="ARBA00022475"/>
    </source>
</evidence>
<keyword evidence="15" id="KW-1185">Reference proteome</keyword>
<keyword evidence="12 14" id="KW-0407">Ion channel</keyword>
<protein>
    <recommendedName>
        <fullName evidence="14">P2X purinoceptor</fullName>
    </recommendedName>
</protein>
<evidence type="ECO:0000256" key="7">
    <source>
        <dbReference type="ARBA" id="ARBA00023065"/>
    </source>
</evidence>
<evidence type="ECO:0000256" key="14">
    <source>
        <dbReference type="RuleBase" id="RU000681"/>
    </source>
</evidence>
<dbReference type="GO" id="GO:0070588">
    <property type="term" value="P:calcium ion transmembrane transport"/>
    <property type="evidence" value="ECO:0007669"/>
    <property type="project" value="TreeGrafter"/>
</dbReference>
<dbReference type="InterPro" id="IPR059116">
    <property type="entry name" value="P2X_receptor"/>
</dbReference>
<dbReference type="GO" id="GO:0098794">
    <property type="term" value="C:postsynapse"/>
    <property type="evidence" value="ECO:0007669"/>
    <property type="project" value="GOC"/>
</dbReference>
<evidence type="ECO:0000256" key="10">
    <source>
        <dbReference type="ARBA" id="ARBA00023180"/>
    </source>
</evidence>
<proteinExistence type="inferred from homology"/>
<name>A0A6P6MP92_CARAU</name>
<evidence type="ECO:0000256" key="3">
    <source>
        <dbReference type="ARBA" id="ARBA00022448"/>
    </source>
</evidence>
<evidence type="ECO:0000256" key="9">
    <source>
        <dbReference type="ARBA" id="ARBA00023157"/>
    </source>
</evidence>
<evidence type="ECO:0000256" key="12">
    <source>
        <dbReference type="ARBA" id="ARBA00023303"/>
    </source>
</evidence>
<keyword evidence="11" id="KW-1071">Ligand-gated ion channel</keyword>
<comment type="subcellular location">
    <subcellularLocation>
        <location evidence="1">Cell membrane</location>
        <topology evidence="1">Multi-pass membrane protein</topology>
    </subcellularLocation>
    <subcellularLocation>
        <location evidence="14">Membrane</location>
        <topology evidence="14">Multi-pass membrane protein</topology>
    </subcellularLocation>
</comment>
<sequence>MSGLLGKWIVKAPGGHRGKARTRKGEGKCGQVFILVLSLSRCTIVRNTGLSCSGSQLKASSICTSTQHTSTMAHRVPNFIANFFVYETAKSVVVKSWSVGIINRVVQLLIILYFICWVFMHEKGYQQRDTGIESAVMTKVKGLGRFNNRVMDVADYVAPSQGGSSFSVITSMVITANQKQGRCPETDHKFKCTTDDDCMKKLGSNLGNGIITGLCLNNNNETKGWCEIEGWCPAEDDNVSEKPMKEVENFTIFIKNSIRFPLFNVTRGNFPSILNKSYIQSCHYDSVDNPFCPIFKVGDILRQINQSVDSITDKGGEIGININWNCNLDYNVTYCNPNYFFTRLDAAFKNSVASKGYNFRFAKYYQSEDGTEYRTLHKAKAIRFDIIVSGNAGKFSTVPFLINLVAAFTSVGLATVLCDIILLNFHKGADKYKAKKFEEVSAVVSVSANNRLYMGSQMSIKTLEKRSNDSGTFSYGRQDPSFQ</sequence>
<dbReference type="RefSeq" id="XP_026098500.1">
    <property type="nucleotide sequence ID" value="XM_026242715.1"/>
</dbReference>
<dbReference type="PRINTS" id="PR01307">
    <property type="entry name" value="P2XRECEPTOR"/>
</dbReference>
<evidence type="ECO:0000256" key="13">
    <source>
        <dbReference type="ARBA" id="ARBA00036634"/>
    </source>
</evidence>
<feature type="transmembrane region" description="Helical" evidence="14">
    <location>
        <begin position="400"/>
        <end position="425"/>
    </location>
</feature>
<dbReference type="Pfam" id="PF00864">
    <property type="entry name" value="P2X_receptor"/>
    <property type="match status" value="1"/>
</dbReference>
<comment type="catalytic activity">
    <reaction evidence="13">
        <text>Ca(2+)(in) = Ca(2+)(out)</text>
        <dbReference type="Rhea" id="RHEA:29671"/>
        <dbReference type="ChEBI" id="CHEBI:29108"/>
    </reaction>
</comment>
<dbReference type="PANTHER" id="PTHR10125:SF8">
    <property type="entry name" value="P2X PURINOCEPTOR 3"/>
    <property type="match status" value="1"/>
</dbReference>
<evidence type="ECO:0000256" key="11">
    <source>
        <dbReference type="ARBA" id="ARBA00023286"/>
    </source>
</evidence>